<organism evidence="10 11">
    <name type="scientific">Methylobacterium longum</name>
    <dbReference type="NCBI Taxonomy" id="767694"/>
    <lineage>
        <taxon>Bacteria</taxon>
        <taxon>Pseudomonadati</taxon>
        <taxon>Pseudomonadota</taxon>
        <taxon>Alphaproteobacteria</taxon>
        <taxon>Hyphomicrobiales</taxon>
        <taxon>Methylobacteriaceae</taxon>
        <taxon>Methylobacterium</taxon>
    </lineage>
</organism>
<dbReference type="EMBL" id="JAUFPT010000083">
    <property type="protein sequence ID" value="MDN3573791.1"/>
    <property type="molecule type" value="Genomic_DNA"/>
</dbReference>
<dbReference type="PROSITE" id="PS50110">
    <property type="entry name" value="RESPONSE_REGULATORY"/>
    <property type="match status" value="1"/>
</dbReference>
<dbReference type="InterPro" id="IPR001789">
    <property type="entry name" value="Sig_transdc_resp-reg_receiver"/>
</dbReference>
<evidence type="ECO:0000256" key="1">
    <source>
        <dbReference type="ARBA" id="ARBA00004370"/>
    </source>
</evidence>
<dbReference type="InterPro" id="IPR011006">
    <property type="entry name" value="CheY-like_superfamily"/>
</dbReference>
<sequence>MEPACILIVDDEPFNLDLLEQELELLGHTSVRAANGLAALDRLNETAFDLVLLDVMMPALDGYAVLERMKAHEVWRHTPVVMISALMEVGSIVRCIELGAEDYLPKPFEPVLLEARIRSCLERKRFRDREMAHLRTIERERSRADELLHAILPVSAVAELMETGQVKPRLFDDVAVLFIDLVGFTAWCHRQTPETVVAEIHRLAEAFETVAQAHGLENIKTIGDAFMATANLLRPHADPVEAAIRCAGDMVDIAAAGAPGWRIRAGIHIGSVVGGIVGRTKYTFDLWGDTVNVAARLSGLGDGCRLHLSREAFSRLADKGSASPIGRVALKGKGEIDVYCHAFAPLTV</sequence>
<protein>
    <submittedName>
        <fullName evidence="10">Adenylate/guanylate cyclase domain-containing protein</fullName>
    </submittedName>
</protein>
<reference evidence="11" key="1">
    <citation type="journal article" date="2019" name="Int. J. Syst. Evol. Microbiol.">
        <title>The Global Catalogue of Microorganisms (GCM) 10K type strain sequencing project: providing services to taxonomists for standard genome sequencing and annotation.</title>
        <authorList>
            <consortium name="The Broad Institute Genomics Platform"/>
            <consortium name="The Broad Institute Genome Sequencing Center for Infectious Disease"/>
            <person name="Wu L."/>
            <person name="Ma J."/>
        </authorList>
    </citation>
    <scope>NUCLEOTIDE SEQUENCE [LARGE SCALE GENOMIC DNA]</scope>
    <source>
        <strain evidence="11">CECT 7806</strain>
    </source>
</reference>
<dbReference type="Pfam" id="PF00211">
    <property type="entry name" value="Guanylate_cyc"/>
    <property type="match status" value="1"/>
</dbReference>
<dbReference type="CDD" id="cd07302">
    <property type="entry name" value="CHD"/>
    <property type="match status" value="1"/>
</dbReference>
<feature type="domain" description="Response regulatory" evidence="8">
    <location>
        <begin position="5"/>
        <end position="121"/>
    </location>
</feature>
<evidence type="ECO:0000256" key="5">
    <source>
        <dbReference type="ARBA" id="ARBA00023136"/>
    </source>
</evidence>
<comment type="subcellular location">
    <subcellularLocation>
        <location evidence="1">Membrane</location>
    </subcellularLocation>
</comment>
<dbReference type="PROSITE" id="PS50125">
    <property type="entry name" value="GUANYLATE_CYCLASE_2"/>
    <property type="match status" value="1"/>
</dbReference>
<dbReference type="SUPFAM" id="SSF55073">
    <property type="entry name" value="Nucleotide cyclase"/>
    <property type="match status" value="1"/>
</dbReference>
<evidence type="ECO:0000313" key="10">
    <source>
        <dbReference type="EMBL" id="MDN3573791.1"/>
    </source>
</evidence>
<evidence type="ECO:0000256" key="7">
    <source>
        <dbReference type="PROSITE-ProRule" id="PRU00169"/>
    </source>
</evidence>
<accession>A0ABT8AWE3</accession>
<evidence type="ECO:0000313" key="11">
    <source>
        <dbReference type="Proteomes" id="UP001244297"/>
    </source>
</evidence>
<evidence type="ECO:0000256" key="6">
    <source>
        <dbReference type="ARBA" id="ARBA00023239"/>
    </source>
</evidence>
<evidence type="ECO:0000256" key="3">
    <source>
        <dbReference type="ARBA" id="ARBA00022741"/>
    </source>
</evidence>
<dbReference type="Gene3D" id="3.40.50.2300">
    <property type="match status" value="1"/>
</dbReference>
<dbReference type="SMART" id="SM00044">
    <property type="entry name" value="CYCc"/>
    <property type="match status" value="1"/>
</dbReference>
<evidence type="ECO:0000259" key="9">
    <source>
        <dbReference type="PROSITE" id="PS50125"/>
    </source>
</evidence>
<dbReference type="RefSeq" id="WP_238291226.1">
    <property type="nucleotide sequence ID" value="NZ_BPQS01000034.1"/>
</dbReference>
<feature type="modified residue" description="4-aspartylphosphate" evidence="7">
    <location>
        <position position="54"/>
    </location>
</feature>
<dbReference type="InterPro" id="IPR050401">
    <property type="entry name" value="Cyclic_nucleotide_synthase"/>
</dbReference>
<keyword evidence="11" id="KW-1185">Reference proteome</keyword>
<dbReference type="Proteomes" id="UP001244297">
    <property type="component" value="Unassembled WGS sequence"/>
</dbReference>
<feature type="domain" description="Guanylate cyclase" evidence="9">
    <location>
        <begin position="175"/>
        <end position="298"/>
    </location>
</feature>
<keyword evidence="5" id="KW-0472">Membrane</keyword>
<name>A0ABT8AWE3_9HYPH</name>
<dbReference type="PANTHER" id="PTHR11920:SF335">
    <property type="entry name" value="GUANYLATE CYCLASE"/>
    <property type="match status" value="1"/>
</dbReference>
<keyword evidence="7" id="KW-0597">Phosphoprotein</keyword>
<evidence type="ECO:0000256" key="4">
    <source>
        <dbReference type="ARBA" id="ARBA00022989"/>
    </source>
</evidence>
<keyword evidence="2" id="KW-0812">Transmembrane</keyword>
<dbReference type="Pfam" id="PF00072">
    <property type="entry name" value="Response_reg"/>
    <property type="match status" value="1"/>
</dbReference>
<dbReference type="SUPFAM" id="SSF52172">
    <property type="entry name" value="CheY-like"/>
    <property type="match status" value="1"/>
</dbReference>
<proteinExistence type="predicted"/>
<dbReference type="InterPro" id="IPR029787">
    <property type="entry name" value="Nucleotide_cyclase"/>
</dbReference>
<dbReference type="Gene3D" id="3.30.70.1230">
    <property type="entry name" value="Nucleotide cyclase"/>
    <property type="match status" value="1"/>
</dbReference>
<dbReference type="PANTHER" id="PTHR11920">
    <property type="entry name" value="GUANYLYL CYCLASE"/>
    <property type="match status" value="1"/>
</dbReference>
<dbReference type="InterPro" id="IPR001054">
    <property type="entry name" value="A/G_cyclase"/>
</dbReference>
<evidence type="ECO:0000259" key="8">
    <source>
        <dbReference type="PROSITE" id="PS50110"/>
    </source>
</evidence>
<dbReference type="SMART" id="SM00448">
    <property type="entry name" value="REC"/>
    <property type="match status" value="1"/>
</dbReference>
<evidence type="ECO:0000256" key="2">
    <source>
        <dbReference type="ARBA" id="ARBA00022692"/>
    </source>
</evidence>
<keyword evidence="4" id="KW-1133">Transmembrane helix</keyword>
<comment type="caution">
    <text evidence="10">The sequence shown here is derived from an EMBL/GenBank/DDBJ whole genome shotgun (WGS) entry which is preliminary data.</text>
</comment>
<keyword evidence="6" id="KW-0456">Lyase</keyword>
<keyword evidence="3" id="KW-0547">Nucleotide-binding</keyword>
<gene>
    <name evidence="10" type="ORF">QWZ18_24640</name>
</gene>